<dbReference type="Pfam" id="PF05511">
    <property type="entry name" value="ATP-synt_F6"/>
    <property type="match status" value="1"/>
</dbReference>
<evidence type="ECO:0000256" key="10">
    <source>
        <dbReference type="SAM" id="MobiDB-lite"/>
    </source>
</evidence>
<keyword evidence="8" id="KW-0496">Mitochondrion</keyword>
<feature type="region of interest" description="Disordered" evidence="10">
    <location>
        <begin position="75"/>
        <end position="97"/>
    </location>
</feature>
<keyword evidence="7" id="KW-0406">Ion transport</keyword>
<keyword evidence="6" id="KW-0999">Mitochondrion inner membrane</keyword>
<keyword evidence="3" id="KW-0813">Transport</keyword>
<dbReference type="PANTHER" id="PTHR12441">
    <property type="entry name" value="ATP SYNTHASE COUPLING FACTOR 6, MITOCHONDRIAL"/>
    <property type="match status" value="1"/>
</dbReference>
<evidence type="ECO:0008006" key="13">
    <source>
        <dbReference type="Google" id="ProtNLM"/>
    </source>
</evidence>
<comment type="similarity">
    <text evidence="2">Belongs to the eukaryotic ATPase subunit F6 family.</text>
</comment>
<keyword evidence="4" id="KW-0138">CF(0)</keyword>
<evidence type="ECO:0000256" key="1">
    <source>
        <dbReference type="ARBA" id="ARBA00004273"/>
    </source>
</evidence>
<evidence type="ECO:0000256" key="2">
    <source>
        <dbReference type="ARBA" id="ARBA00007346"/>
    </source>
</evidence>
<evidence type="ECO:0000256" key="5">
    <source>
        <dbReference type="ARBA" id="ARBA00022781"/>
    </source>
</evidence>
<reference evidence="11 12" key="1">
    <citation type="submission" date="2024-03" db="EMBL/GenBank/DDBJ databases">
        <title>Adaptation during the transition from Ophiocordyceps entomopathogen to insect associate is accompanied by gene loss and intensified selection.</title>
        <authorList>
            <person name="Ward C.M."/>
            <person name="Onetto C.A."/>
            <person name="Borneman A.R."/>
        </authorList>
    </citation>
    <scope>NUCLEOTIDE SEQUENCE [LARGE SCALE GENOMIC DNA]</scope>
    <source>
        <strain evidence="11">AWRI1</strain>
        <tissue evidence="11">Single Adult Female</tissue>
    </source>
</reference>
<evidence type="ECO:0000256" key="3">
    <source>
        <dbReference type="ARBA" id="ARBA00022448"/>
    </source>
</evidence>
<keyword evidence="12" id="KW-1185">Reference proteome</keyword>
<dbReference type="InterPro" id="IPR008387">
    <property type="entry name" value="ATP_synth_f6_mt"/>
</dbReference>
<evidence type="ECO:0000313" key="11">
    <source>
        <dbReference type="EMBL" id="KAK7604633.1"/>
    </source>
</evidence>
<dbReference type="InterPro" id="IPR036204">
    <property type="entry name" value="ATP_synth_f6_sf_mt"/>
</dbReference>
<evidence type="ECO:0000256" key="4">
    <source>
        <dbReference type="ARBA" id="ARBA00022547"/>
    </source>
</evidence>
<dbReference type="GO" id="GO:0015986">
    <property type="term" value="P:proton motive force-driven ATP synthesis"/>
    <property type="evidence" value="ECO:0007669"/>
    <property type="project" value="InterPro"/>
</dbReference>
<dbReference type="EMBL" id="JBBCAQ010000003">
    <property type="protein sequence ID" value="KAK7604633.1"/>
    <property type="molecule type" value="Genomic_DNA"/>
</dbReference>
<comment type="caution">
    <text evidence="11">The sequence shown here is derived from an EMBL/GenBank/DDBJ whole genome shotgun (WGS) entry which is preliminary data.</text>
</comment>
<dbReference type="PANTHER" id="PTHR12441:SF10">
    <property type="entry name" value="ATP SYNTHASE-COUPLING FACTOR 6, MITOCHONDRIAL"/>
    <property type="match status" value="1"/>
</dbReference>
<keyword evidence="9" id="KW-0472">Membrane</keyword>
<dbReference type="GO" id="GO:0045259">
    <property type="term" value="C:proton-transporting ATP synthase complex"/>
    <property type="evidence" value="ECO:0007669"/>
    <property type="project" value="UniProtKB-KW"/>
</dbReference>
<dbReference type="SUPFAM" id="SSF111357">
    <property type="entry name" value="Mitochondrial ATP synthase coupling factor 6"/>
    <property type="match status" value="1"/>
</dbReference>
<evidence type="ECO:0000256" key="8">
    <source>
        <dbReference type="ARBA" id="ARBA00023128"/>
    </source>
</evidence>
<evidence type="ECO:0000313" key="12">
    <source>
        <dbReference type="Proteomes" id="UP001367676"/>
    </source>
</evidence>
<dbReference type="Proteomes" id="UP001367676">
    <property type="component" value="Unassembled WGS sequence"/>
</dbReference>
<evidence type="ECO:0000256" key="7">
    <source>
        <dbReference type="ARBA" id="ARBA00023065"/>
    </source>
</evidence>
<keyword evidence="5" id="KW-0375">Hydrogen ion transport</keyword>
<accession>A0AAN9TUW7</accession>
<dbReference type="GO" id="GO:0005743">
    <property type="term" value="C:mitochondrial inner membrane"/>
    <property type="evidence" value="ECO:0007669"/>
    <property type="project" value="UniProtKB-SubCell"/>
</dbReference>
<organism evidence="11 12">
    <name type="scientific">Parthenolecanium corni</name>
    <dbReference type="NCBI Taxonomy" id="536013"/>
    <lineage>
        <taxon>Eukaryota</taxon>
        <taxon>Metazoa</taxon>
        <taxon>Ecdysozoa</taxon>
        <taxon>Arthropoda</taxon>
        <taxon>Hexapoda</taxon>
        <taxon>Insecta</taxon>
        <taxon>Pterygota</taxon>
        <taxon>Neoptera</taxon>
        <taxon>Paraneoptera</taxon>
        <taxon>Hemiptera</taxon>
        <taxon>Sternorrhyncha</taxon>
        <taxon>Coccoidea</taxon>
        <taxon>Coccidae</taxon>
        <taxon>Parthenolecanium</taxon>
    </lineage>
</organism>
<name>A0AAN9TUW7_9HEMI</name>
<comment type="subcellular location">
    <subcellularLocation>
        <location evidence="1">Mitochondrion inner membrane</location>
    </subcellularLocation>
</comment>
<proteinExistence type="inferred from homology"/>
<dbReference type="GO" id="GO:0015078">
    <property type="term" value="F:proton transmembrane transporter activity"/>
    <property type="evidence" value="ECO:0007669"/>
    <property type="project" value="InterPro"/>
</dbReference>
<sequence>MIIDRVGIAVRTAFPTVIKRNMGTSYVLYAKAADPIQQLFLDKISEFKSKINDPNFIKQFPELQKNLDEELMRVTRQHGGNKPEDLAQLPPPKTESK</sequence>
<evidence type="ECO:0000256" key="6">
    <source>
        <dbReference type="ARBA" id="ARBA00022792"/>
    </source>
</evidence>
<dbReference type="AlphaFoldDB" id="A0AAN9TUW7"/>
<dbReference type="Gene3D" id="6.10.280.200">
    <property type="match status" value="1"/>
</dbReference>
<gene>
    <name evidence="11" type="ORF">V9T40_005819</name>
</gene>
<evidence type="ECO:0000256" key="9">
    <source>
        <dbReference type="ARBA" id="ARBA00023136"/>
    </source>
</evidence>
<protein>
    <recommendedName>
        <fullName evidence="13">ATP synthase-coupling factor 6, mitochondrial</fullName>
    </recommendedName>
</protein>